<evidence type="ECO:0000313" key="2">
    <source>
        <dbReference type="Proteomes" id="UP001464555"/>
    </source>
</evidence>
<evidence type="ECO:0000313" key="1">
    <source>
        <dbReference type="EMBL" id="MEL1245163.1"/>
    </source>
</evidence>
<dbReference type="RefSeq" id="WP_341697478.1">
    <property type="nucleotide sequence ID" value="NZ_JBBYHR010000007.1"/>
</dbReference>
<proteinExistence type="predicted"/>
<gene>
    <name evidence="1" type="ORF">AAEO56_12875</name>
</gene>
<protein>
    <submittedName>
        <fullName evidence="1">Uncharacterized protein</fullName>
    </submittedName>
</protein>
<organism evidence="1 2">
    <name type="scientific">Flavobacterium arundinis</name>
    <dbReference type="NCBI Taxonomy" id="3139143"/>
    <lineage>
        <taxon>Bacteria</taxon>
        <taxon>Pseudomonadati</taxon>
        <taxon>Bacteroidota</taxon>
        <taxon>Flavobacteriia</taxon>
        <taxon>Flavobacteriales</taxon>
        <taxon>Flavobacteriaceae</taxon>
        <taxon>Flavobacterium</taxon>
    </lineage>
</organism>
<dbReference type="Proteomes" id="UP001464555">
    <property type="component" value="Unassembled WGS sequence"/>
</dbReference>
<reference evidence="1 2" key="1">
    <citation type="submission" date="2024-04" db="EMBL/GenBank/DDBJ databases">
        <title>Flavobacterium sp. DGU11 16S ribosomal RNA gene Genome sequencing and assembly.</title>
        <authorList>
            <person name="Park S."/>
        </authorList>
    </citation>
    <scope>NUCLEOTIDE SEQUENCE [LARGE SCALE GENOMIC DNA]</scope>
    <source>
        <strain evidence="1 2">DGU11</strain>
    </source>
</reference>
<comment type="caution">
    <text evidence="1">The sequence shown here is derived from an EMBL/GenBank/DDBJ whole genome shotgun (WGS) entry which is preliminary data.</text>
</comment>
<name>A0ABU9HYC0_9FLAO</name>
<accession>A0ABU9HYC0</accession>
<keyword evidence="2" id="KW-1185">Reference proteome</keyword>
<dbReference type="EMBL" id="JBBYHR010000007">
    <property type="protein sequence ID" value="MEL1245163.1"/>
    <property type="molecule type" value="Genomic_DNA"/>
</dbReference>
<sequence length="231" mass="26746">MPSTLHYKGELYFSSYSELEAVLHLIGNEIPARETYLKIDRPALKLAIETSEPFSKKEALEKLWHTAATFATAGMILTFHDQDFEEVTCADRKNDFDPTRPGIIMFSLNEFEESFGKLEMEVSDVVYNSPFYIYDQTLKKAGPKFADEIPISDNDCTTGFDILKIIWGTHVAKSSTFLFPFIFKKLYDYERNTYSVASTYGFAPGYDMDTAMEEARKNNFIVIRWDEFWRK</sequence>